<accession>A0A1I0JGK3</accession>
<dbReference type="GO" id="GO:0045892">
    <property type="term" value="P:negative regulation of DNA-templated transcription"/>
    <property type="evidence" value="ECO:0007669"/>
    <property type="project" value="TreeGrafter"/>
</dbReference>
<dbReference type="GO" id="GO:0003700">
    <property type="term" value="F:DNA-binding transcription factor activity"/>
    <property type="evidence" value="ECO:0007669"/>
    <property type="project" value="TreeGrafter"/>
</dbReference>
<dbReference type="Gene3D" id="1.10.10.10">
    <property type="entry name" value="Winged helix-like DNA-binding domain superfamily/Winged helix DNA-binding domain"/>
    <property type="match status" value="1"/>
</dbReference>
<dbReference type="AlphaFoldDB" id="A0A1I0JGK3"/>
<sequence length="253" mass="28183">MREVQSSIVEKCVTVIDVLARSPGALTYSEISEATGFNKSSTHRLLSILVGQDLVKLDEDSKSYTIGSRLIGWARASWQKIDLKLIEDRDLQRISAETGLNVALAVRIDNSATFIRTHVVHPFQLAVKIGGQSELFCTAVGKLFLAHMTDDELDSYLDAVDLEKHTENTITNADDLRRDLVRIRKRGYAIGDREEFWQIVGIAAPVIDYDNRIVAAINVWSPTKLASMDEIKTRVPTLLRAAADLSKRFGSVI</sequence>
<dbReference type="Gene3D" id="3.30.450.40">
    <property type="match status" value="1"/>
</dbReference>
<evidence type="ECO:0000256" key="2">
    <source>
        <dbReference type="ARBA" id="ARBA00023125"/>
    </source>
</evidence>
<keyword evidence="7" id="KW-1185">Reference proteome</keyword>
<evidence type="ECO:0000259" key="4">
    <source>
        <dbReference type="PROSITE" id="PS51077"/>
    </source>
</evidence>
<dbReference type="SUPFAM" id="SSF46785">
    <property type="entry name" value="Winged helix' DNA-binding domain"/>
    <property type="match status" value="1"/>
</dbReference>
<dbReference type="InterPro" id="IPR005471">
    <property type="entry name" value="Tscrpt_reg_IclR_N"/>
</dbReference>
<dbReference type="RefSeq" id="WP_090738120.1">
    <property type="nucleotide sequence ID" value="NZ_CP177222.1"/>
</dbReference>
<proteinExistence type="predicted"/>
<dbReference type="InterPro" id="IPR050707">
    <property type="entry name" value="HTH_MetabolicPath_Reg"/>
</dbReference>
<evidence type="ECO:0000313" key="7">
    <source>
        <dbReference type="Proteomes" id="UP000199180"/>
    </source>
</evidence>
<feature type="domain" description="HTH iclR-type" evidence="4">
    <location>
        <begin position="6"/>
        <end position="68"/>
    </location>
</feature>
<dbReference type="Pfam" id="PF01614">
    <property type="entry name" value="IclR_C"/>
    <property type="match status" value="1"/>
</dbReference>
<reference evidence="6 7" key="1">
    <citation type="submission" date="2016-10" db="EMBL/GenBank/DDBJ databases">
        <authorList>
            <person name="de Groot N.N."/>
        </authorList>
    </citation>
    <scope>NUCLEOTIDE SEQUENCE [LARGE SCALE GENOMIC DNA]</scope>
    <source>
        <strain evidence="6 7">DSM 17862</strain>
    </source>
</reference>
<keyword evidence="1" id="KW-0805">Transcription regulation</keyword>
<feature type="domain" description="IclR-ED" evidence="5">
    <location>
        <begin position="69"/>
        <end position="251"/>
    </location>
</feature>
<keyword evidence="3" id="KW-0804">Transcription</keyword>
<dbReference type="Pfam" id="PF09339">
    <property type="entry name" value="HTH_IclR"/>
    <property type="match status" value="1"/>
</dbReference>
<dbReference type="InterPro" id="IPR029016">
    <property type="entry name" value="GAF-like_dom_sf"/>
</dbReference>
<dbReference type="Proteomes" id="UP000199180">
    <property type="component" value="Unassembled WGS sequence"/>
</dbReference>
<evidence type="ECO:0000313" key="6">
    <source>
        <dbReference type="EMBL" id="SEU08582.1"/>
    </source>
</evidence>
<dbReference type="STRING" id="364199.SAMN04489858_12518"/>
<dbReference type="InterPro" id="IPR036388">
    <property type="entry name" value="WH-like_DNA-bd_sf"/>
</dbReference>
<evidence type="ECO:0000256" key="3">
    <source>
        <dbReference type="ARBA" id="ARBA00023163"/>
    </source>
</evidence>
<organism evidence="6 7">
    <name type="scientific">Paracoccus homiensis</name>
    <dbReference type="NCBI Taxonomy" id="364199"/>
    <lineage>
        <taxon>Bacteria</taxon>
        <taxon>Pseudomonadati</taxon>
        <taxon>Pseudomonadota</taxon>
        <taxon>Alphaproteobacteria</taxon>
        <taxon>Rhodobacterales</taxon>
        <taxon>Paracoccaceae</taxon>
        <taxon>Paracoccus</taxon>
    </lineage>
</organism>
<dbReference type="PROSITE" id="PS51078">
    <property type="entry name" value="ICLR_ED"/>
    <property type="match status" value="1"/>
</dbReference>
<dbReference type="PANTHER" id="PTHR30136:SF35">
    <property type="entry name" value="HTH-TYPE TRANSCRIPTIONAL REGULATOR RV1719"/>
    <property type="match status" value="1"/>
</dbReference>
<dbReference type="SMART" id="SM00346">
    <property type="entry name" value="HTH_ICLR"/>
    <property type="match status" value="1"/>
</dbReference>
<evidence type="ECO:0000259" key="5">
    <source>
        <dbReference type="PROSITE" id="PS51078"/>
    </source>
</evidence>
<name>A0A1I0JGK3_9RHOB</name>
<dbReference type="PANTHER" id="PTHR30136">
    <property type="entry name" value="HELIX-TURN-HELIX TRANSCRIPTIONAL REGULATOR, ICLR FAMILY"/>
    <property type="match status" value="1"/>
</dbReference>
<dbReference type="PROSITE" id="PS51077">
    <property type="entry name" value="HTH_ICLR"/>
    <property type="match status" value="1"/>
</dbReference>
<dbReference type="OrthoDB" id="6057486at2"/>
<dbReference type="SUPFAM" id="SSF55781">
    <property type="entry name" value="GAF domain-like"/>
    <property type="match status" value="1"/>
</dbReference>
<evidence type="ECO:0000256" key="1">
    <source>
        <dbReference type="ARBA" id="ARBA00023015"/>
    </source>
</evidence>
<dbReference type="InterPro" id="IPR014757">
    <property type="entry name" value="Tscrpt_reg_IclR_C"/>
</dbReference>
<protein>
    <submittedName>
        <fullName evidence="6">DNA-binding transcriptional regulator, IclR family</fullName>
    </submittedName>
</protein>
<keyword evidence="2 6" id="KW-0238">DNA-binding</keyword>
<dbReference type="InterPro" id="IPR036390">
    <property type="entry name" value="WH_DNA-bd_sf"/>
</dbReference>
<dbReference type="EMBL" id="FOHO01000025">
    <property type="protein sequence ID" value="SEU08582.1"/>
    <property type="molecule type" value="Genomic_DNA"/>
</dbReference>
<gene>
    <name evidence="6" type="ORF">SAMN04489858_12518</name>
</gene>
<dbReference type="GO" id="GO:0003677">
    <property type="term" value="F:DNA binding"/>
    <property type="evidence" value="ECO:0007669"/>
    <property type="project" value="UniProtKB-KW"/>
</dbReference>